<keyword evidence="2" id="KW-0539">Nucleus</keyword>
<comment type="caution">
    <text evidence="4">The sequence shown here is derived from an EMBL/GenBank/DDBJ whole genome shotgun (WGS) entry which is preliminary data.</text>
</comment>
<feature type="compositionally biased region" description="Basic and acidic residues" evidence="3">
    <location>
        <begin position="202"/>
        <end position="228"/>
    </location>
</feature>
<dbReference type="GO" id="GO:0006355">
    <property type="term" value="P:regulation of DNA-templated transcription"/>
    <property type="evidence" value="ECO:0007669"/>
    <property type="project" value="InterPro"/>
</dbReference>
<dbReference type="AlphaFoldDB" id="A0AAV9UZ53"/>
<reference evidence="4 5" key="1">
    <citation type="submission" date="2019-10" db="EMBL/GenBank/DDBJ databases">
        <authorList>
            <person name="Palmer J.M."/>
        </authorList>
    </citation>
    <scope>NUCLEOTIDE SEQUENCE [LARGE SCALE GENOMIC DNA]</scope>
    <source>
        <strain evidence="4 5">TWF696</strain>
    </source>
</reference>
<dbReference type="PROSITE" id="PS00354">
    <property type="entry name" value="HMGI_Y"/>
    <property type="match status" value="1"/>
</dbReference>
<evidence type="ECO:0000256" key="1">
    <source>
        <dbReference type="ARBA" id="ARBA00004123"/>
    </source>
</evidence>
<gene>
    <name evidence="4" type="ORF">TWF696_006102</name>
</gene>
<sequence length="498" mass="54436">MDDADTDTGIAIPLPSPRSKQPSETPIHQLARPDLNWYHLISVAFQGTLQEHASPSILHAKPAAIHARWNQLCPEKDFSDVPRASAGDVGRVPANVDEARDVDGDVDMGADGADASPVTTSNTTGDTTRRPRGRPRKHTSPAIAAAKRTLQHLSDISDRQWGGPAADEAVGRPTTRSRSTRRRGPSESPSRNGRMRGRSQRRKEAEAVSAEDRNREEVPAAPPLEEKRRTRGRSSRRQAAAPLSDQTPITKDANDAQPSPPPQPETETVERRITRSRSRRRRESAAAPPAESPLPAVGAPEAPPEAPPPPVDTAVPSLPVTRRKPTASHRQLPLHLTKILFFFTTLPKPRGKPAVRPLSFAVSYSFFRSSVSLAQQQRRTLSSDKLVMLCMRARVRMSNRIRAGRTGPNPILPAGPFLHRNLRIMHKRLEERRRRKARQIALETAMQQSSERSTTEENATAEAVKSSDGDVAADGSGADASAGAGAESTLLRKRKFVP</sequence>
<feature type="region of interest" description="Disordered" evidence="3">
    <location>
        <begin position="1"/>
        <end position="26"/>
    </location>
</feature>
<dbReference type="InterPro" id="IPR000637">
    <property type="entry name" value="HMGI/Y_DNA-bd_CS"/>
</dbReference>
<evidence type="ECO:0000313" key="5">
    <source>
        <dbReference type="Proteomes" id="UP001375240"/>
    </source>
</evidence>
<feature type="region of interest" description="Disordered" evidence="3">
    <location>
        <begin position="444"/>
        <end position="498"/>
    </location>
</feature>
<feature type="compositionally biased region" description="Polar residues" evidence="3">
    <location>
        <begin position="445"/>
        <end position="458"/>
    </location>
</feature>
<feature type="compositionally biased region" description="Low complexity" evidence="3">
    <location>
        <begin position="469"/>
        <end position="486"/>
    </location>
</feature>
<protein>
    <submittedName>
        <fullName evidence="4">Uncharacterized protein</fullName>
    </submittedName>
</protein>
<dbReference type="Proteomes" id="UP001375240">
    <property type="component" value="Unassembled WGS sequence"/>
</dbReference>
<proteinExistence type="predicted"/>
<dbReference type="EMBL" id="JAVHNQ010000004">
    <property type="protein sequence ID" value="KAK6349837.1"/>
    <property type="molecule type" value="Genomic_DNA"/>
</dbReference>
<feature type="compositionally biased region" description="Pro residues" evidence="3">
    <location>
        <begin position="301"/>
        <end position="311"/>
    </location>
</feature>
<feature type="compositionally biased region" description="Basic residues" evidence="3">
    <location>
        <begin position="130"/>
        <end position="139"/>
    </location>
</feature>
<evidence type="ECO:0000313" key="4">
    <source>
        <dbReference type="EMBL" id="KAK6349837.1"/>
    </source>
</evidence>
<feature type="compositionally biased region" description="Low complexity" evidence="3">
    <location>
        <begin position="107"/>
        <end position="126"/>
    </location>
</feature>
<accession>A0AAV9UZ53</accession>
<feature type="region of interest" description="Disordered" evidence="3">
    <location>
        <begin position="102"/>
        <end position="330"/>
    </location>
</feature>
<evidence type="ECO:0000256" key="2">
    <source>
        <dbReference type="ARBA" id="ARBA00023242"/>
    </source>
</evidence>
<keyword evidence="5" id="KW-1185">Reference proteome</keyword>
<feature type="compositionally biased region" description="Low complexity" evidence="3">
    <location>
        <begin position="285"/>
        <end position="300"/>
    </location>
</feature>
<evidence type="ECO:0000256" key="3">
    <source>
        <dbReference type="SAM" id="MobiDB-lite"/>
    </source>
</evidence>
<organism evidence="4 5">
    <name type="scientific">Orbilia brochopaga</name>
    <dbReference type="NCBI Taxonomy" id="3140254"/>
    <lineage>
        <taxon>Eukaryota</taxon>
        <taxon>Fungi</taxon>
        <taxon>Dikarya</taxon>
        <taxon>Ascomycota</taxon>
        <taxon>Pezizomycotina</taxon>
        <taxon>Orbiliomycetes</taxon>
        <taxon>Orbiliales</taxon>
        <taxon>Orbiliaceae</taxon>
        <taxon>Orbilia</taxon>
    </lineage>
</organism>
<comment type="subcellular location">
    <subcellularLocation>
        <location evidence="1">Nucleus</location>
    </subcellularLocation>
</comment>
<name>A0AAV9UZ53_9PEZI</name>
<dbReference type="GO" id="GO:0005634">
    <property type="term" value="C:nucleus"/>
    <property type="evidence" value="ECO:0007669"/>
    <property type="project" value="UniProtKB-SubCell"/>
</dbReference>